<keyword evidence="5" id="KW-1133">Transmembrane helix</keyword>
<dbReference type="InterPro" id="IPR000834">
    <property type="entry name" value="Peptidase_M14"/>
</dbReference>
<dbReference type="PANTHER" id="PTHR11705">
    <property type="entry name" value="PROTEASE FAMILY M14 CARBOXYPEPTIDASE A,B"/>
    <property type="match status" value="1"/>
</dbReference>
<keyword evidence="5" id="KW-0812">Transmembrane</keyword>
<keyword evidence="5" id="KW-0472">Membrane</keyword>
<evidence type="ECO:0000256" key="3">
    <source>
        <dbReference type="PROSITE-ProRule" id="PRU01379"/>
    </source>
</evidence>
<keyword evidence="8" id="KW-1185">Reference proteome</keyword>
<feature type="transmembrane region" description="Helical" evidence="5">
    <location>
        <begin position="478"/>
        <end position="497"/>
    </location>
</feature>
<dbReference type="AlphaFoldDB" id="A0AAW1TDK2"/>
<name>A0AAW1TDK2_9CHLO</name>
<feature type="region of interest" description="Disordered" evidence="4">
    <location>
        <begin position="382"/>
        <end position="425"/>
    </location>
</feature>
<comment type="similarity">
    <text evidence="2 3">Belongs to the peptidase M14 family.</text>
</comment>
<accession>A0AAW1TDK2</accession>
<protein>
    <recommendedName>
        <fullName evidence="6">Peptidase M14 domain-containing protein</fullName>
    </recommendedName>
</protein>
<proteinExistence type="inferred from homology"/>
<feature type="compositionally biased region" description="Polar residues" evidence="4">
    <location>
        <begin position="382"/>
        <end position="392"/>
    </location>
</feature>
<dbReference type="GO" id="GO:0006508">
    <property type="term" value="P:proteolysis"/>
    <property type="evidence" value="ECO:0007669"/>
    <property type="project" value="InterPro"/>
</dbReference>
<dbReference type="InterPro" id="IPR034269">
    <property type="entry name" value="At5g42320_M14_CPD"/>
</dbReference>
<reference evidence="7 8" key="1">
    <citation type="journal article" date="2024" name="Nat. Commun.">
        <title>Phylogenomics reveals the evolutionary origins of lichenization in chlorophyte algae.</title>
        <authorList>
            <person name="Puginier C."/>
            <person name="Libourel C."/>
            <person name="Otte J."/>
            <person name="Skaloud P."/>
            <person name="Haon M."/>
            <person name="Grisel S."/>
            <person name="Petersen M."/>
            <person name="Berrin J.G."/>
            <person name="Delaux P.M."/>
            <person name="Dal Grande F."/>
            <person name="Keller J."/>
        </authorList>
    </citation>
    <scope>NUCLEOTIDE SEQUENCE [LARGE SCALE GENOMIC DNA]</scope>
    <source>
        <strain evidence="7 8">SAG 2523</strain>
    </source>
</reference>
<evidence type="ECO:0000259" key="6">
    <source>
        <dbReference type="PROSITE" id="PS52035"/>
    </source>
</evidence>
<gene>
    <name evidence="7" type="ORF">WJX84_011790</name>
</gene>
<evidence type="ECO:0000256" key="5">
    <source>
        <dbReference type="SAM" id="Phobius"/>
    </source>
</evidence>
<dbReference type="FunFam" id="3.40.630.10:FF:000064">
    <property type="entry name" value="Carboxypeptidase A6"/>
    <property type="match status" value="1"/>
</dbReference>
<feature type="region of interest" description="Disordered" evidence="4">
    <location>
        <begin position="505"/>
        <end position="525"/>
    </location>
</feature>
<organism evidence="7 8">
    <name type="scientific">Apatococcus fuscideae</name>
    <dbReference type="NCBI Taxonomy" id="2026836"/>
    <lineage>
        <taxon>Eukaryota</taxon>
        <taxon>Viridiplantae</taxon>
        <taxon>Chlorophyta</taxon>
        <taxon>core chlorophytes</taxon>
        <taxon>Trebouxiophyceae</taxon>
        <taxon>Chlorellales</taxon>
        <taxon>Chlorellaceae</taxon>
        <taxon>Apatococcus</taxon>
    </lineage>
</organism>
<feature type="active site" description="Proton donor/acceptor" evidence="3">
    <location>
        <position position="327"/>
    </location>
</feature>
<comment type="caution">
    <text evidence="7">The sequence shown here is derived from an EMBL/GenBank/DDBJ whole genome shotgun (WGS) entry which is preliminary data.</text>
</comment>
<dbReference type="GO" id="GO:0008270">
    <property type="term" value="F:zinc ion binding"/>
    <property type="evidence" value="ECO:0007669"/>
    <property type="project" value="InterPro"/>
</dbReference>
<feature type="domain" description="Peptidase M14" evidence="6">
    <location>
        <begin position="53"/>
        <end position="368"/>
    </location>
</feature>
<evidence type="ECO:0000256" key="4">
    <source>
        <dbReference type="SAM" id="MobiDB-lite"/>
    </source>
</evidence>
<dbReference type="Pfam" id="PF00246">
    <property type="entry name" value="Peptidase_M14"/>
    <property type="match status" value="1"/>
</dbReference>
<dbReference type="SUPFAM" id="SSF53187">
    <property type="entry name" value="Zn-dependent exopeptidases"/>
    <property type="match status" value="1"/>
</dbReference>
<evidence type="ECO:0000256" key="2">
    <source>
        <dbReference type="ARBA" id="ARBA00005988"/>
    </source>
</evidence>
<dbReference type="PANTHER" id="PTHR11705:SF119">
    <property type="entry name" value="OS02G0119300 PROTEIN"/>
    <property type="match status" value="1"/>
</dbReference>
<dbReference type="Gene3D" id="3.40.630.10">
    <property type="entry name" value="Zn peptidases"/>
    <property type="match status" value="1"/>
</dbReference>
<comment type="cofactor">
    <cofactor evidence="1">
        <name>Zn(2+)</name>
        <dbReference type="ChEBI" id="CHEBI:29105"/>
    </cofactor>
</comment>
<dbReference type="Proteomes" id="UP001485043">
    <property type="component" value="Unassembled WGS sequence"/>
</dbReference>
<dbReference type="PROSITE" id="PS52035">
    <property type="entry name" value="PEPTIDASE_M14"/>
    <property type="match status" value="1"/>
</dbReference>
<dbReference type="GO" id="GO:0004181">
    <property type="term" value="F:metallocarboxypeptidase activity"/>
    <property type="evidence" value="ECO:0007669"/>
    <property type="project" value="InterPro"/>
</dbReference>
<feature type="compositionally biased region" description="Polar residues" evidence="4">
    <location>
        <begin position="412"/>
        <end position="422"/>
    </location>
</feature>
<evidence type="ECO:0000313" key="8">
    <source>
        <dbReference type="Proteomes" id="UP001485043"/>
    </source>
</evidence>
<dbReference type="CDD" id="cd06227">
    <property type="entry name" value="M14-CPA-like"/>
    <property type="match status" value="1"/>
</dbReference>
<evidence type="ECO:0000313" key="7">
    <source>
        <dbReference type="EMBL" id="KAK9866506.1"/>
    </source>
</evidence>
<dbReference type="GO" id="GO:0005615">
    <property type="term" value="C:extracellular space"/>
    <property type="evidence" value="ECO:0007669"/>
    <property type="project" value="TreeGrafter"/>
</dbReference>
<dbReference type="SMART" id="SM00631">
    <property type="entry name" value="Zn_pept"/>
    <property type="match status" value="1"/>
</dbReference>
<sequence>MFKGSSRIVAMLRLTRKVLWGIEFLPDFWVKVEPAVPVDDTKKPEAAKPDFNVYHTQHALTEYVAGVVKAHPSTMQMQERSRTDKSGPPGAAAYTSSMQVVTVEPGGLTEDHSNKIRLLLVFGEHGRELITTETSFRLLRLLADSTRAFEDLEAQGAATHRIRSILHRSVFKILPMFNMGGRKKVEAGDLCERKNGRGVDTNRNWDIHWGFQEKDYDPSEEYPGTAPFSEPETQILKEIAEEFVPHVWLNVHSGMEALFMPYDHVPTIPQGPGAAASYSILEELNEVSCRGQCAVGSGGESVGYLAHGTATDYMYEKLKVPLSFTWEIYGDSKADFHDCFRMFNPLQRLEMEEVAENWALAVFRLLELLPKHPAIPHLQIAATSGSHPSHGSQRSKHSGANLNAAKQDESSQEPQRVANTNPEKAAEVRLEGQEVVLAGRKVDGKRWEVTADPFGSNDTISLDGRGLRALHPPGTLSLTRWTLLVIVAFLGLACYAGKGIRMASSGMRGGSATGRRARSPGILSP</sequence>
<dbReference type="EMBL" id="JALJOV010000157">
    <property type="protein sequence ID" value="KAK9866506.1"/>
    <property type="molecule type" value="Genomic_DNA"/>
</dbReference>
<evidence type="ECO:0000256" key="1">
    <source>
        <dbReference type="ARBA" id="ARBA00001947"/>
    </source>
</evidence>